<name>A0A6N2V286_9FIRM</name>
<keyword evidence="2" id="KW-0175">Coiled coil</keyword>
<sequence>MGNAIKIRVKTLANLFVGGNPRPFEIGGIDQWTAVDEEGFPCIPASSWKGAIRAIVQADDSDVAKEIAQWYEEMLEAEKQEAKKWIEKLCSEERQRDYQEEKERIEKRYTEAIDAASACYLFGIREFNNTPKLLFNDLRLREECRDLKKCFSIDAKTSIDCSGTEPKSNPRIYKAVRKGMEFEGEIEFYHFDEEICQKCKRYLIQNLEKFNDGIYRLGGSKSRGYGKIHVSILEDGREDSEEL</sequence>
<evidence type="ECO:0000259" key="3">
    <source>
        <dbReference type="Pfam" id="PF03787"/>
    </source>
</evidence>
<organism evidence="4">
    <name type="scientific">[Clostridium] nexile</name>
    <dbReference type="NCBI Taxonomy" id="29361"/>
    <lineage>
        <taxon>Bacteria</taxon>
        <taxon>Bacillati</taxon>
        <taxon>Bacillota</taxon>
        <taxon>Clostridia</taxon>
        <taxon>Lachnospirales</taxon>
        <taxon>Lachnospiraceae</taxon>
        <taxon>Tyzzerella</taxon>
    </lineage>
</organism>
<dbReference type="GO" id="GO:0051607">
    <property type="term" value="P:defense response to virus"/>
    <property type="evidence" value="ECO:0007669"/>
    <property type="project" value="UniProtKB-KW"/>
</dbReference>
<dbReference type="InterPro" id="IPR005537">
    <property type="entry name" value="RAMP_III_fam"/>
</dbReference>
<evidence type="ECO:0000313" key="4">
    <source>
        <dbReference type="EMBL" id="VYT24539.1"/>
    </source>
</evidence>
<feature type="coiled-coil region" evidence="2">
    <location>
        <begin position="68"/>
        <end position="115"/>
    </location>
</feature>
<proteinExistence type="predicted"/>
<evidence type="ECO:0000256" key="2">
    <source>
        <dbReference type="SAM" id="Coils"/>
    </source>
</evidence>
<evidence type="ECO:0000256" key="1">
    <source>
        <dbReference type="ARBA" id="ARBA00023118"/>
    </source>
</evidence>
<accession>A0A6N2V286</accession>
<dbReference type="AlphaFoldDB" id="A0A6N2V286"/>
<gene>
    <name evidence="4" type="ORF">CNLFYP112_02456</name>
</gene>
<protein>
    <submittedName>
        <fullName evidence="4">RAMP superfamily protein</fullName>
    </submittedName>
</protein>
<dbReference type="CDD" id="cd09726">
    <property type="entry name" value="RAMP_I_III"/>
    <property type="match status" value="1"/>
</dbReference>
<reference evidence="4" key="1">
    <citation type="submission" date="2019-11" db="EMBL/GenBank/DDBJ databases">
        <authorList>
            <person name="Feng L."/>
        </authorList>
    </citation>
    <scope>NUCLEOTIDE SEQUENCE</scope>
    <source>
        <strain evidence="4">CnexileLFYP112</strain>
    </source>
</reference>
<dbReference type="Pfam" id="PF03787">
    <property type="entry name" value="RAMPs"/>
    <property type="match status" value="1"/>
</dbReference>
<dbReference type="InterPro" id="IPR052216">
    <property type="entry name" value="CRISPR_Csm3_endoribonuclease"/>
</dbReference>
<keyword evidence="1" id="KW-0051">Antiviral defense</keyword>
<feature type="domain" description="CRISPR type III-associated protein" evidence="3">
    <location>
        <begin position="9"/>
        <end position="228"/>
    </location>
</feature>
<dbReference type="PANTHER" id="PTHR35579">
    <property type="entry name" value="CRISPR SYSTEM CMS ENDORIBONUCLEASE CSM3"/>
    <property type="match status" value="1"/>
</dbReference>
<dbReference type="EMBL" id="CACRTG010000021">
    <property type="protein sequence ID" value="VYT24539.1"/>
    <property type="molecule type" value="Genomic_DNA"/>
</dbReference>
<dbReference type="PANTHER" id="PTHR35579:SF3">
    <property type="entry name" value="CRISPR SYSTEM CMS ENDORIBONUCLEASE CSM3"/>
    <property type="match status" value="1"/>
</dbReference>